<dbReference type="EMBL" id="QRVP01000012">
    <property type="protein sequence ID" value="RGS53868.1"/>
    <property type="molecule type" value="Genomic_DNA"/>
</dbReference>
<evidence type="ECO:0000313" key="3">
    <source>
        <dbReference type="Proteomes" id="UP000285283"/>
    </source>
</evidence>
<keyword evidence="1" id="KW-1133">Transmembrane helix</keyword>
<keyword evidence="1" id="KW-0472">Membrane</keyword>
<organism evidence="2 3">
    <name type="scientific">Bacteroides uniformis</name>
    <dbReference type="NCBI Taxonomy" id="820"/>
    <lineage>
        <taxon>Bacteria</taxon>
        <taxon>Pseudomonadati</taxon>
        <taxon>Bacteroidota</taxon>
        <taxon>Bacteroidia</taxon>
        <taxon>Bacteroidales</taxon>
        <taxon>Bacteroidaceae</taxon>
        <taxon>Bacteroides</taxon>
    </lineage>
</organism>
<evidence type="ECO:0000313" key="2">
    <source>
        <dbReference type="EMBL" id="RGS53868.1"/>
    </source>
</evidence>
<keyword evidence="1" id="KW-0812">Transmembrane</keyword>
<feature type="transmembrane region" description="Helical" evidence="1">
    <location>
        <begin position="42"/>
        <end position="64"/>
    </location>
</feature>
<dbReference type="Proteomes" id="UP000285283">
    <property type="component" value="Unassembled WGS sequence"/>
</dbReference>
<evidence type="ECO:0000256" key="1">
    <source>
        <dbReference type="SAM" id="Phobius"/>
    </source>
</evidence>
<dbReference type="RefSeq" id="WP_117878871.1">
    <property type="nucleotide sequence ID" value="NZ_QRVP01000012.1"/>
</dbReference>
<name>A0A412JNG0_BACUN</name>
<gene>
    <name evidence="2" type="ORF">DWX87_13355</name>
</gene>
<comment type="caution">
    <text evidence="2">The sequence shown here is derived from an EMBL/GenBank/DDBJ whole genome shotgun (WGS) entry which is preliminary data.</text>
</comment>
<feature type="transmembrane region" description="Helical" evidence="1">
    <location>
        <begin position="9"/>
        <end position="30"/>
    </location>
</feature>
<accession>A0A412JNG0</accession>
<proteinExistence type="predicted"/>
<sequence length="285" mass="33157">MESSVKDKYIILGFVGFAIVLISSFATLVIADNFNQDNFVRWIVFVCCNLLGWLLYLSFQTLIFDTYEIYKIKFGKKETVAEAIEVQEELPQNTLEETTSVPASTSVPEPVPEPALIKEEPPIQAHPIELTIAPDLHAKNRADYANREQREKEERIRMVMEYCHFYLPRIADQETVNHICAEVDKWMNLHTYTPKPIPNPLTKDINNIPLRHFVWNISERFMYKKYYNGDNRAGFIKALFPKAFADTDTSTIKNFKVEPLKTEIPIDEPENGKLDFHYPEDYVRN</sequence>
<protein>
    <submittedName>
        <fullName evidence="2">Transposase</fullName>
    </submittedName>
</protein>
<dbReference type="AlphaFoldDB" id="A0A412JNG0"/>
<reference evidence="2 3" key="1">
    <citation type="submission" date="2018-08" db="EMBL/GenBank/DDBJ databases">
        <title>A genome reference for cultivated species of the human gut microbiota.</title>
        <authorList>
            <person name="Zou Y."/>
            <person name="Xue W."/>
            <person name="Luo G."/>
        </authorList>
    </citation>
    <scope>NUCLEOTIDE SEQUENCE [LARGE SCALE GENOMIC DNA]</scope>
    <source>
        <strain evidence="2 3">AF21-53</strain>
    </source>
</reference>